<protein>
    <submittedName>
        <fullName evidence="1">Uncharacterized protein</fullName>
    </submittedName>
</protein>
<organism evidence="1 2">
    <name type="scientific">Nocardia transvalensis</name>
    <dbReference type="NCBI Taxonomy" id="37333"/>
    <lineage>
        <taxon>Bacteria</taxon>
        <taxon>Bacillati</taxon>
        <taxon>Actinomycetota</taxon>
        <taxon>Actinomycetes</taxon>
        <taxon>Mycobacteriales</taxon>
        <taxon>Nocardiaceae</taxon>
        <taxon>Nocardia</taxon>
    </lineage>
</organism>
<name>A0A7W9ULP2_9NOCA</name>
<dbReference type="Proteomes" id="UP000540412">
    <property type="component" value="Unassembled WGS sequence"/>
</dbReference>
<evidence type="ECO:0000313" key="2">
    <source>
        <dbReference type="Proteomes" id="UP000540412"/>
    </source>
</evidence>
<evidence type="ECO:0000313" key="1">
    <source>
        <dbReference type="EMBL" id="MBB5917567.1"/>
    </source>
</evidence>
<dbReference type="RefSeq" id="WP_157185708.1">
    <property type="nucleotide sequence ID" value="NZ_JACHIT010000002.1"/>
</dbReference>
<sequence>MTEVRLGDVIHGPFGDDCWRRVHGTGYDVLRKNDGSGEFWGLFVFFGPVVEPSSDPGAASGRTGVGRFVFRADEPVIRRTTSGPHDIRRA</sequence>
<dbReference type="AlphaFoldDB" id="A0A7W9ULP2"/>
<gene>
    <name evidence="1" type="ORF">BJY24_006479</name>
</gene>
<accession>A0A7W9ULP2</accession>
<keyword evidence="2" id="KW-1185">Reference proteome</keyword>
<proteinExistence type="predicted"/>
<dbReference type="EMBL" id="JACHIT010000002">
    <property type="protein sequence ID" value="MBB5917567.1"/>
    <property type="molecule type" value="Genomic_DNA"/>
</dbReference>
<reference evidence="1 2" key="1">
    <citation type="submission" date="2020-08" db="EMBL/GenBank/DDBJ databases">
        <title>Sequencing the genomes of 1000 actinobacteria strains.</title>
        <authorList>
            <person name="Klenk H.-P."/>
        </authorList>
    </citation>
    <scope>NUCLEOTIDE SEQUENCE [LARGE SCALE GENOMIC DNA]</scope>
    <source>
        <strain evidence="1 2">DSM 43582</strain>
    </source>
</reference>
<comment type="caution">
    <text evidence="1">The sequence shown here is derived from an EMBL/GenBank/DDBJ whole genome shotgun (WGS) entry which is preliminary data.</text>
</comment>